<feature type="region of interest" description="Disordered" evidence="1">
    <location>
        <begin position="438"/>
        <end position="483"/>
    </location>
</feature>
<protein>
    <submittedName>
        <fullName evidence="2">Uncharacterized protein</fullName>
    </submittedName>
</protein>
<feature type="region of interest" description="Disordered" evidence="1">
    <location>
        <begin position="1"/>
        <end position="97"/>
    </location>
</feature>
<feature type="compositionally biased region" description="Polar residues" evidence="1">
    <location>
        <begin position="65"/>
        <end position="83"/>
    </location>
</feature>
<accession>A0A9W7W4X2</accession>
<keyword evidence="3" id="KW-1185">Reference proteome</keyword>
<comment type="caution">
    <text evidence="2">The sequence shown here is derived from an EMBL/GenBank/DDBJ whole genome shotgun (WGS) entry which is preliminary data.</text>
</comment>
<feature type="compositionally biased region" description="Basic and acidic residues" evidence="1">
    <location>
        <begin position="413"/>
        <end position="423"/>
    </location>
</feature>
<dbReference type="OrthoDB" id="10517476at2759"/>
<evidence type="ECO:0000313" key="2">
    <source>
        <dbReference type="EMBL" id="KAH9838934.1"/>
    </source>
</evidence>
<sequence length="501" mass="54678">MDPDRSVTEPSNEMEATPKDESFQSHALEVPDHLHQPKASLPPPAAAPSYSEILRSSPVVLKAQMPSSSQNAEPSPLTQQSAQPHPPSHSEPAAQAQAPGLIEATAQTKPSDHVESSSHQILPEIKIDQPKDSPTAGLSSGAAPARLADVEPTVLPGYYDTGLGAVVCTPIDHAKGTNTVRYQEVRQMLGSYPGGLSADIPVAKALGLPLRFKRPTVYFGQDLGQLPTEPLRFARVIHPSGSLKKHGAVDDVKNEIIADLGLVIDPQSKRFGCVDERQKMFNDWKGQVMYWRADGLDLHPEHLDALMSYIKFYLKPLCRPLQSRRTKLVVRHLVEKQLLAKLTPDAFAEGFEAIRKWRIRTGDDFCDWTLAENPITGEYWGPLGEGEAEQDLMASMANAPDFEVLDNDEGLEAERTSAKENETPKPGGTIGADAASREEALQQVPGSMSKSKERMRRRKSRTGERVWDAAIEEGPGAFGPDLAEGMELEGIQGGQEFGQRG</sequence>
<feature type="region of interest" description="Disordered" evidence="1">
    <location>
        <begin position="124"/>
        <end position="144"/>
    </location>
</feature>
<dbReference type="Proteomes" id="UP001138500">
    <property type="component" value="Unassembled WGS sequence"/>
</dbReference>
<dbReference type="EMBL" id="RIBY02000668">
    <property type="protein sequence ID" value="KAH9838934.1"/>
    <property type="molecule type" value="Genomic_DNA"/>
</dbReference>
<reference evidence="2 3" key="1">
    <citation type="journal article" date="2018" name="IMA Fungus">
        <title>IMA Genome-F 10: Nine draft genome sequences of Claviceps purpurea s.lat., including C. arundinis, C. humidiphila, and C. cf. spartinae, pseudomolecules for the pitch canker pathogen Fusarium circinatum, draft genome of Davidsoniella eucalypti, Grosmannia galeiformis, Quambalaria eucalypti, and Teratosphaeria destructans.</title>
        <authorList>
            <person name="Wingfield B.D."/>
            <person name="Liu M."/>
            <person name="Nguyen H.D."/>
            <person name="Lane F.A."/>
            <person name="Morgan S.W."/>
            <person name="De Vos L."/>
            <person name="Wilken P.M."/>
            <person name="Duong T.A."/>
            <person name="Aylward J."/>
            <person name="Coetzee M.P."/>
            <person name="Dadej K."/>
            <person name="De Beer Z.W."/>
            <person name="Findlay W."/>
            <person name="Havenga M."/>
            <person name="Kolarik M."/>
            <person name="Menzies J.G."/>
            <person name="Naidoo K."/>
            <person name="Pochopski O."/>
            <person name="Shoukouhi P."/>
            <person name="Santana Q.C."/>
            <person name="Seifert K.A."/>
            <person name="Soal N."/>
            <person name="Steenkamp E.T."/>
            <person name="Tatham C.T."/>
            <person name="van der Nest M.A."/>
            <person name="Wingfield M.J."/>
        </authorList>
    </citation>
    <scope>NUCLEOTIDE SEQUENCE [LARGE SCALE GENOMIC DNA]</scope>
    <source>
        <strain evidence="2">CMW44962</strain>
    </source>
</reference>
<proteinExistence type="predicted"/>
<dbReference type="AlphaFoldDB" id="A0A9W7W4X2"/>
<feature type="region of interest" description="Disordered" evidence="1">
    <location>
        <begin position="413"/>
        <end position="432"/>
    </location>
</feature>
<organism evidence="2 3">
    <name type="scientific">Teratosphaeria destructans</name>
    <dbReference type="NCBI Taxonomy" id="418781"/>
    <lineage>
        <taxon>Eukaryota</taxon>
        <taxon>Fungi</taxon>
        <taxon>Dikarya</taxon>
        <taxon>Ascomycota</taxon>
        <taxon>Pezizomycotina</taxon>
        <taxon>Dothideomycetes</taxon>
        <taxon>Dothideomycetidae</taxon>
        <taxon>Mycosphaerellales</taxon>
        <taxon>Teratosphaeriaceae</taxon>
        <taxon>Teratosphaeria</taxon>
    </lineage>
</organism>
<feature type="compositionally biased region" description="Basic and acidic residues" evidence="1">
    <location>
        <begin position="16"/>
        <end position="35"/>
    </location>
</feature>
<gene>
    <name evidence="2" type="ORF">Tdes44962_MAKER01785</name>
</gene>
<name>A0A9W7W4X2_9PEZI</name>
<evidence type="ECO:0000256" key="1">
    <source>
        <dbReference type="SAM" id="MobiDB-lite"/>
    </source>
</evidence>
<reference evidence="2 3" key="2">
    <citation type="journal article" date="2021" name="Curr. Genet.">
        <title>Genetic response to nitrogen starvation in the aggressive Eucalyptus foliar pathogen Teratosphaeria destructans.</title>
        <authorList>
            <person name="Havenga M."/>
            <person name="Wingfield B.D."/>
            <person name="Wingfield M.J."/>
            <person name="Dreyer L.L."/>
            <person name="Roets F."/>
            <person name="Aylward J."/>
        </authorList>
    </citation>
    <scope>NUCLEOTIDE SEQUENCE [LARGE SCALE GENOMIC DNA]</scope>
    <source>
        <strain evidence="2">CMW44962</strain>
    </source>
</reference>
<evidence type="ECO:0000313" key="3">
    <source>
        <dbReference type="Proteomes" id="UP001138500"/>
    </source>
</evidence>